<dbReference type="AlphaFoldDB" id="A0A0F4NGE7"/>
<comment type="cofactor">
    <cofactor evidence="7">
        <name>[2Fe-2S] cluster</name>
        <dbReference type="ChEBI" id="CHEBI:190135"/>
    </cofactor>
</comment>
<evidence type="ECO:0000256" key="3">
    <source>
        <dbReference type="ARBA" id="ARBA00022723"/>
    </source>
</evidence>
<organism evidence="11 12">
    <name type="scientific">Vibrio galatheae</name>
    <dbReference type="NCBI Taxonomy" id="579748"/>
    <lineage>
        <taxon>Bacteria</taxon>
        <taxon>Pseudomonadati</taxon>
        <taxon>Pseudomonadota</taxon>
        <taxon>Gammaproteobacteria</taxon>
        <taxon>Vibrionales</taxon>
        <taxon>Vibrionaceae</taxon>
        <taxon>Vibrio</taxon>
    </lineage>
</organism>
<dbReference type="Pfam" id="PF04324">
    <property type="entry name" value="Fer2_BFD"/>
    <property type="match status" value="1"/>
</dbReference>
<evidence type="ECO:0000313" key="12">
    <source>
        <dbReference type="Proteomes" id="UP000033673"/>
    </source>
</evidence>
<dbReference type="InterPro" id="IPR041854">
    <property type="entry name" value="BFD-like_2Fe2S-bd_dom_sf"/>
</dbReference>
<dbReference type="OrthoDB" id="9815350at2"/>
<evidence type="ECO:0000256" key="6">
    <source>
        <dbReference type="ARBA" id="ARBA00023014"/>
    </source>
</evidence>
<keyword evidence="3" id="KW-0479">Metal-binding</keyword>
<feature type="domain" description="BFD-like [2Fe-2S]-binding" evidence="10">
    <location>
        <begin position="2"/>
        <end position="52"/>
    </location>
</feature>
<dbReference type="Gene3D" id="1.10.10.1100">
    <property type="entry name" value="BFD-like [2Fe-2S]-binding domain"/>
    <property type="match status" value="1"/>
</dbReference>
<evidence type="ECO:0000256" key="5">
    <source>
        <dbReference type="ARBA" id="ARBA00023004"/>
    </source>
</evidence>
<keyword evidence="1" id="KW-0813">Transport</keyword>
<keyword evidence="4" id="KW-0249">Electron transport</keyword>
<proteinExistence type="inferred from homology"/>
<name>A0A0F4NGE7_9VIBR</name>
<keyword evidence="2" id="KW-0001">2Fe-2S</keyword>
<keyword evidence="6" id="KW-0411">Iron-sulfur</keyword>
<dbReference type="InterPro" id="IPR007419">
    <property type="entry name" value="BFD-like_2Fe2S-bd_dom"/>
</dbReference>
<dbReference type="GO" id="GO:0051537">
    <property type="term" value="F:2 iron, 2 sulfur cluster binding"/>
    <property type="evidence" value="ECO:0007669"/>
    <property type="project" value="UniProtKB-KW"/>
</dbReference>
<keyword evidence="12" id="KW-1185">Reference proteome</keyword>
<evidence type="ECO:0000256" key="4">
    <source>
        <dbReference type="ARBA" id="ARBA00022982"/>
    </source>
</evidence>
<reference evidence="11 12" key="1">
    <citation type="journal article" date="2015" name="BMC Genomics">
        <title>Genome mining reveals unlocked bioactive potential of marine Gram-negative bacteria.</title>
        <authorList>
            <person name="Machado H."/>
            <person name="Sonnenschein E.C."/>
            <person name="Melchiorsen J."/>
            <person name="Gram L."/>
        </authorList>
    </citation>
    <scope>NUCLEOTIDE SEQUENCE [LARGE SCALE GENOMIC DNA]</scope>
    <source>
        <strain evidence="11 12">S2757</strain>
    </source>
</reference>
<evidence type="ECO:0000313" key="11">
    <source>
        <dbReference type="EMBL" id="KJY81999.1"/>
    </source>
</evidence>
<comment type="caution">
    <text evidence="11">The sequence shown here is derived from an EMBL/GenBank/DDBJ whole genome shotgun (WGS) entry which is preliminary data.</text>
</comment>
<gene>
    <name evidence="11" type="ORF">TW81_15030</name>
</gene>
<comment type="similarity">
    <text evidence="9">Belongs to the Bfd family.</text>
</comment>
<evidence type="ECO:0000259" key="10">
    <source>
        <dbReference type="Pfam" id="PF04324"/>
    </source>
</evidence>
<keyword evidence="5" id="KW-0408">Iron</keyword>
<dbReference type="InterPro" id="IPR052371">
    <property type="entry name" value="BFD-associated_ferredoxin"/>
</dbReference>
<dbReference type="EMBL" id="JXXV01000027">
    <property type="protein sequence ID" value="KJY81999.1"/>
    <property type="molecule type" value="Genomic_DNA"/>
</dbReference>
<dbReference type="PANTHER" id="PTHR37424:SF1">
    <property type="entry name" value="BACTERIOFERRITIN-ASSOCIATED FERREDOXIN"/>
    <property type="match status" value="1"/>
</dbReference>
<evidence type="ECO:0000256" key="1">
    <source>
        <dbReference type="ARBA" id="ARBA00022448"/>
    </source>
</evidence>
<evidence type="ECO:0000256" key="9">
    <source>
        <dbReference type="ARBA" id="ARBA00046332"/>
    </source>
</evidence>
<dbReference type="RefSeq" id="WP_045956554.1">
    <property type="nucleotide sequence ID" value="NZ_JXXV01000027.1"/>
</dbReference>
<protein>
    <recommendedName>
        <fullName evidence="8">Bacterioferritin-associated ferredoxin</fullName>
    </recommendedName>
</protein>
<evidence type="ECO:0000256" key="8">
    <source>
        <dbReference type="ARBA" id="ARBA00039386"/>
    </source>
</evidence>
<dbReference type="GO" id="GO:0046872">
    <property type="term" value="F:metal ion binding"/>
    <property type="evidence" value="ECO:0007669"/>
    <property type="project" value="UniProtKB-KW"/>
</dbReference>
<dbReference type="STRING" id="579748.TW81_15030"/>
<dbReference type="Proteomes" id="UP000033673">
    <property type="component" value="Unassembled WGS sequence"/>
</dbReference>
<evidence type="ECO:0000256" key="7">
    <source>
        <dbReference type="ARBA" id="ARBA00034078"/>
    </source>
</evidence>
<accession>A0A0F4NGE7</accession>
<sequence>MYVCLCHGISDKKIKKLAIDEGITDIRGLKRCTALGSQCGKCVKQAKAILAETEPFRLKQAC</sequence>
<dbReference type="PANTHER" id="PTHR37424">
    <property type="entry name" value="BACTERIOFERRITIN-ASSOCIATED FERREDOXIN"/>
    <property type="match status" value="1"/>
</dbReference>
<dbReference type="PATRIC" id="fig|579748.3.peg.3104"/>
<evidence type="ECO:0000256" key="2">
    <source>
        <dbReference type="ARBA" id="ARBA00022714"/>
    </source>
</evidence>